<keyword evidence="2" id="KW-1133">Transmembrane helix</keyword>
<accession>A0A8J2S8J7</accession>
<dbReference type="InterPro" id="IPR016833">
    <property type="entry name" value="Put_Na-Bile_cotransptr"/>
</dbReference>
<name>A0A8J2S8J7_9STRA</name>
<dbReference type="InterPro" id="IPR038770">
    <property type="entry name" value="Na+/solute_symporter_sf"/>
</dbReference>
<dbReference type="GO" id="GO:0005886">
    <property type="term" value="C:plasma membrane"/>
    <property type="evidence" value="ECO:0007669"/>
    <property type="project" value="TreeGrafter"/>
</dbReference>
<dbReference type="Proteomes" id="UP000789595">
    <property type="component" value="Unassembled WGS sequence"/>
</dbReference>
<dbReference type="Gene3D" id="1.20.1530.20">
    <property type="match status" value="1"/>
</dbReference>
<keyword evidence="2" id="KW-0812">Transmembrane</keyword>
<sequence>MATPALTPRRGAYLEPKDEDDSPRSSTHAPSPAMALKHFLAVLRKNWMLVGVVLSIAGARAAPAVGARDGPLYPDITVKYLAVALIFFLSGLGLRPRQLAGAVANVPLHSLIQGFTLVAVPMFVRYLVAPFLYRAGLDRWLCEGLVAVACLPPPVSSAVILTKAAGGNEAAAIFNSAFGSLLGVLVTPIELVALVDAGGASSNTTGAGASDAMLATLGRVFRQLFVTVVIPLFCGQVARPRLEAWLDRAKPPLSEIGQATLLLIIFTTFCDTFSGKSVESSRRGALAVTGFVVLSLQLVFLGAVFILTATTKILRRPLPPGDVICALFCASHKSLTLGIPVMKIVFPDHPRFGLLSAPLLMYHPIQIVLGGVLVPSVRAWARRHAEPAGAEIV</sequence>
<dbReference type="PANTHER" id="PTHR18640:SF5">
    <property type="entry name" value="SODIUM_BILE ACID COTRANSPORTER 7"/>
    <property type="match status" value="1"/>
</dbReference>
<organism evidence="3 4">
    <name type="scientific">Pelagomonas calceolata</name>
    <dbReference type="NCBI Taxonomy" id="35677"/>
    <lineage>
        <taxon>Eukaryota</taxon>
        <taxon>Sar</taxon>
        <taxon>Stramenopiles</taxon>
        <taxon>Ochrophyta</taxon>
        <taxon>Pelagophyceae</taxon>
        <taxon>Pelagomonadales</taxon>
        <taxon>Pelagomonadaceae</taxon>
        <taxon>Pelagomonas</taxon>
    </lineage>
</organism>
<evidence type="ECO:0000313" key="4">
    <source>
        <dbReference type="Proteomes" id="UP000789595"/>
    </source>
</evidence>
<feature type="transmembrane region" description="Helical" evidence="2">
    <location>
        <begin position="259"/>
        <end position="278"/>
    </location>
</feature>
<feature type="transmembrane region" description="Helical" evidence="2">
    <location>
        <begin position="352"/>
        <end position="374"/>
    </location>
</feature>
<dbReference type="EMBL" id="CAKKNE010000001">
    <property type="protein sequence ID" value="CAH0365763.1"/>
    <property type="molecule type" value="Genomic_DNA"/>
</dbReference>
<protein>
    <recommendedName>
        <fullName evidence="5">Sodium/bile acid cotransporter</fullName>
    </recommendedName>
</protein>
<keyword evidence="2" id="KW-0472">Membrane</keyword>
<evidence type="ECO:0000256" key="1">
    <source>
        <dbReference type="SAM" id="MobiDB-lite"/>
    </source>
</evidence>
<dbReference type="AlphaFoldDB" id="A0A8J2S8J7"/>
<dbReference type="Pfam" id="PF13593">
    <property type="entry name" value="SBF_like"/>
    <property type="match status" value="1"/>
</dbReference>
<gene>
    <name evidence="3" type="ORF">PECAL_1P22170</name>
</gene>
<evidence type="ECO:0000256" key="2">
    <source>
        <dbReference type="SAM" id="Phobius"/>
    </source>
</evidence>
<feature type="transmembrane region" description="Helical" evidence="2">
    <location>
        <begin position="77"/>
        <end position="94"/>
    </location>
</feature>
<dbReference type="OrthoDB" id="188035at2759"/>
<comment type="caution">
    <text evidence="3">The sequence shown here is derived from an EMBL/GenBank/DDBJ whole genome shotgun (WGS) entry which is preliminary data.</text>
</comment>
<feature type="transmembrane region" description="Helical" evidence="2">
    <location>
        <begin position="106"/>
        <end position="128"/>
    </location>
</feature>
<feature type="transmembrane region" description="Helical" evidence="2">
    <location>
        <begin position="284"/>
        <end position="311"/>
    </location>
</feature>
<evidence type="ECO:0008006" key="5">
    <source>
        <dbReference type="Google" id="ProtNLM"/>
    </source>
</evidence>
<keyword evidence="4" id="KW-1185">Reference proteome</keyword>
<dbReference type="PANTHER" id="PTHR18640">
    <property type="entry name" value="SOLUTE CARRIER FAMILY 10 MEMBER 7"/>
    <property type="match status" value="1"/>
</dbReference>
<proteinExistence type="predicted"/>
<feature type="region of interest" description="Disordered" evidence="1">
    <location>
        <begin position="1"/>
        <end position="30"/>
    </location>
</feature>
<evidence type="ECO:0000313" key="3">
    <source>
        <dbReference type="EMBL" id="CAH0365763.1"/>
    </source>
</evidence>
<reference evidence="3" key="1">
    <citation type="submission" date="2021-11" db="EMBL/GenBank/DDBJ databases">
        <authorList>
            <consortium name="Genoscope - CEA"/>
            <person name="William W."/>
        </authorList>
    </citation>
    <scope>NUCLEOTIDE SEQUENCE</scope>
</reference>
<feature type="transmembrane region" description="Helical" evidence="2">
    <location>
        <begin position="47"/>
        <end position="65"/>
    </location>
</feature>
<dbReference type="PIRSF" id="PIRSF026166">
    <property type="entry name" value="UCP026166"/>
    <property type="match status" value="1"/>
</dbReference>